<name>R0KAD3_EXST2</name>
<accession>R0KAD3</accession>
<feature type="signal peptide" evidence="2">
    <location>
        <begin position="1"/>
        <end position="22"/>
    </location>
</feature>
<evidence type="ECO:0000256" key="1">
    <source>
        <dbReference type="SAM" id="MobiDB-lite"/>
    </source>
</evidence>
<dbReference type="GeneID" id="19404484"/>
<dbReference type="HOGENOM" id="CLU_1220337_0_0_1"/>
<feature type="compositionally biased region" description="Basic and acidic residues" evidence="1">
    <location>
        <begin position="156"/>
        <end position="170"/>
    </location>
</feature>
<protein>
    <recommendedName>
        <fullName evidence="5">Secreted protein</fullName>
    </recommendedName>
</protein>
<dbReference type="RefSeq" id="XP_008025907.1">
    <property type="nucleotide sequence ID" value="XM_008027716.1"/>
</dbReference>
<sequence length="227" mass="25265">MRMCRLRLPLLLLLPLPRLLLLLTSRRRRCAPLSSSRTLPFALCPSFGPLQTWTPPVPRLQLVHVPPTYTHTHTHAHVGTHMRGWRSTRSPKLMAASLARVHAKHRYVCVHLSVSMCILSAAELDYLGPTGPPPNHDAQLVAVLALSRSSAARQSGQDRRPTTRRLDSHTARRNTGLTVSPVSVVLQKHDDADAPIGPWCRCCPWPHYHYAFRSGLGVSGEEPSCSR</sequence>
<evidence type="ECO:0000313" key="3">
    <source>
        <dbReference type="EMBL" id="EOA86394.1"/>
    </source>
</evidence>
<dbReference type="Proteomes" id="UP000016935">
    <property type="component" value="Unassembled WGS sequence"/>
</dbReference>
<keyword evidence="2" id="KW-0732">Signal</keyword>
<gene>
    <name evidence="3" type="ORF">SETTUDRAFT_39527</name>
</gene>
<reference evidence="3 4" key="1">
    <citation type="journal article" date="2012" name="PLoS Pathog.">
        <title>Diverse lifestyles and strategies of plant pathogenesis encoded in the genomes of eighteen Dothideomycetes fungi.</title>
        <authorList>
            <person name="Ohm R.A."/>
            <person name="Feau N."/>
            <person name="Henrissat B."/>
            <person name="Schoch C.L."/>
            <person name="Horwitz B.A."/>
            <person name="Barry K.W."/>
            <person name="Condon B.J."/>
            <person name="Copeland A.C."/>
            <person name="Dhillon B."/>
            <person name="Glaser F."/>
            <person name="Hesse C.N."/>
            <person name="Kosti I."/>
            <person name="LaButti K."/>
            <person name="Lindquist E.A."/>
            <person name="Lucas S."/>
            <person name="Salamov A.A."/>
            <person name="Bradshaw R.E."/>
            <person name="Ciuffetti L."/>
            <person name="Hamelin R.C."/>
            <person name="Kema G.H.J."/>
            <person name="Lawrence C."/>
            <person name="Scott J.A."/>
            <person name="Spatafora J.W."/>
            <person name="Turgeon B.G."/>
            <person name="de Wit P.J.G.M."/>
            <person name="Zhong S."/>
            <person name="Goodwin S.B."/>
            <person name="Grigoriev I.V."/>
        </authorList>
    </citation>
    <scope>NUCLEOTIDE SEQUENCE [LARGE SCALE GENOMIC DNA]</scope>
    <source>
        <strain evidence="4">28A</strain>
    </source>
</reference>
<keyword evidence="4" id="KW-1185">Reference proteome</keyword>
<organism evidence="3 4">
    <name type="scientific">Exserohilum turcicum (strain 28A)</name>
    <name type="common">Northern leaf blight fungus</name>
    <name type="synonym">Setosphaeria turcica</name>
    <dbReference type="NCBI Taxonomy" id="671987"/>
    <lineage>
        <taxon>Eukaryota</taxon>
        <taxon>Fungi</taxon>
        <taxon>Dikarya</taxon>
        <taxon>Ascomycota</taxon>
        <taxon>Pezizomycotina</taxon>
        <taxon>Dothideomycetes</taxon>
        <taxon>Pleosporomycetidae</taxon>
        <taxon>Pleosporales</taxon>
        <taxon>Pleosporineae</taxon>
        <taxon>Pleosporaceae</taxon>
        <taxon>Exserohilum</taxon>
    </lineage>
</organism>
<dbReference type="AlphaFoldDB" id="R0KAD3"/>
<evidence type="ECO:0000313" key="4">
    <source>
        <dbReference type="Proteomes" id="UP000016935"/>
    </source>
</evidence>
<reference evidence="3 4" key="2">
    <citation type="journal article" date="2013" name="PLoS Genet.">
        <title>Comparative genome structure, secondary metabolite, and effector coding capacity across Cochliobolus pathogens.</title>
        <authorList>
            <person name="Condon B.J."/>
            <person name="Leng Y."/>
            <person name="Wu D."/>
            <person name="Bushley K.E."/>
            <person name="Ohm R.A."/>
            <person name="Otillar R."/>
            <person name="Martin J."/>
            <person name="Schackwitz W."/>
            <person name="Grimwood J."/>
            <person name="MohdZainudin N."/>
            <person name="Xue C."/>
            <person name="Wang R."/>
            <person name="Manning V.A."/>
            <person name="Dhillon B."/>
            <person name="Tu Z.J."/>
            <person name="Steffenson B.J."/>
            <person name="Salamov A."/>
            <person name="Sun H."/>
            <person name="Lowry S."/>
            <person name="LaButti K."/>
            <person name="Han J."/>
            <person name="Copeland A."/>
            <person name="Lindquist E."/>
            <person name="Barry K."/>
            <person name="Schmutz J."/>
            <person name="Baker S.E."/>
            <person name="Ciuffetti L.M."/>
            <person name="Grigoriev I.V."/>
            <person name="Zhong S."/>
            <person name="Turgeon B.G."/>
        </authorList>
    </citation>
    <scope>NUCLEOTIDE SEQUENCE [LARGE SCALE GENOMIC DNA]</scope>
    <source>
        <strain evidence="4">28A</strain>
    </source>
</reference>
<proteinExistence type="predicted"/>
<dbReference type="EMBL" id="KB908593">
    <property type="protein sequence ID" value="EOA86394.1"/>
    <property type="molecule type" value="Genomic_DNA"/>
</dbReference>
<evidence type="ECO:0000256" key="2">
    <source>
        <dbReference type="SAM" id="SignalP"/>
    </source>
</evidence>
<feature type="region of interest" description="Disordered" evidence="1">
    <location>
        <begin position="150"/>
        <end position="174"/>
    </location>
</feature>
<evidence type="ECO:0008006" key="5">
    <source>
        <dbReference type="Google" id="ProtNLM"/>
    </source>
</evidence>
<feature type="chain" id="PRO_5004354094" description="Secreted protein" evidence="2">
    <location>
        <begin position="23"/>
        <end position="227"/>
    </location>
</feature>